<organism evidence="2">
    <name type="scientific">Tanacetum cinerariifolium</name>
    <name type="common">Dalmatian daisy</name>
    <name type="synonym">Chrysanthemum cinerariifolium</name>
    <dbReference type="NCBI Taxonomy" id="118510"/>
    <lineage>
        <taxon>Eukaryota</taxon>
        <taxon>Viridiplantae</taxon>
        <taxon>Streptophyta</taxon>
        <taxon>Embryophyta</taxon>
        <taxon>Tracheophyta</taxon>
        <taxon>Spermatophyta</taxon>
        <taxon>Magnoliopsida</taxon>
        <taxon>eudicotyledons</taxon>
        <taxon>Gunneridae</taxon>
        <taxon>Pentapetalae</taxon>
        <taxon>asterids</taxon>
        <taxon>campanulids</taxon>
        <taxon>Asterales</taxon>
        <taxon>Asteraceae</taxon>
        <taxon>Asteroideae</taxon>
        <taxon>Anthemideae</taxon>
        <taxon>Anthemidinae</taxon>
        <taxon>Tanacetum</taxon>
    </lineage>
</organism>
<dbReference type="PANTHER" id="PTHR33116">
    <property type="entry name" value="REVERSE TRANSCRIPTASE ZINC-BINDING DOMAIN-CONTAINING PROTEIN-RELATED-RELATED"/>
    <property type="match status" value="1"/>
</dbReference>
<dbReference type="PANTHER" id="PTHR33116:SF77">
    <property type="entry name" value="RNA-DIRECTED DNA POLYMERASE"/>
    <property type="match status" value="1"/>
</dbReference>
<proteinExistence type="predicted"/>
<accession>A0A699HR73</accession>
<sequence>LYALETQKKIDVASKLSHSGLDVSFRRPPKGGVEIQQFEHMKEKLEGCILDDMMDRWFWALEGSGEFTIMSIRKLIDDFMLLDVSSKTLWIKAVPIKVNVHDWKVKLGGLPTRLNISRRGIDIESILCPMCGKAVESTSHIFFTCQMSKEILRKISRWWISKISSYEEWLVWILNTRLSVKSKQLFEGVCYVLWWHVWSFRNKTIFGSQIPSKAMTFDDVVSRSFYWCRYRCKVSFSWIGWLKNPHLISL</sequence>
<dbReference type="InterPro" id="IPR026960">
    <property type="entry name" value="RVT-Znf"/>
</dbReference>
<dbReference type="EMBL" id="BKCJ010201503">
    <property type="protein sequence ID" value="GEY70091.1"/>
    <property type="molecule type" value="Genomic_DNA"/>
</dbReference>
<keyword evidence="2" id="KW-0695">RNA-directed DNA polymerase</keyword>
<evidence type="ECO:0000313" key="2">
    <source>
        <dbReference type="EMBL" id="GEY70091.1"/>
    </source>
</evidence>
<feature type="non-terminal residue" evidence="2">
    <location>
        <position position="1"/>
    </location>
</feature>
<reference evidence="2" key="1">
    <citation type="journal article" date="2019" name="Sci. Rep.">
        <title>Draft genome of Tanacetum cinerariifolium, the natural source of mosquito coil.</title>
        <authorList>
            <person name="Yamashiro T."/>
            <person name="Shiraishi A."/>
            <person name="Satake H."/>
            <person name="Nakayama K."/>
        </authorList>
    </citation>
    <scope>NUCLEOTIDE SEQUENCE</scope>
</reference>
<keyword evidence="2" id="KW-0808">Transferase</keyword>
<gene>
    <name evidence="2" type="ORF">Tci_442065</name>
</gene>
<dbReference type="GO" id="GO:0003964">
    <property type="term" value="F:RNA-directed DNA polymerase activity"/>
    <property type="evidence" value="ECO:0007669"/>
    <property type="project" value="UniProtKB-KW"/>
</dbReference>
<name>A0A699HR73_TANCI</name>
<dbReference type="Pfam" id="PF13966">
    <property type="entry name" value="zf-RVT"/>
    <property type="match status" value="1"/>
</dbReference>
<dbReference type="AlphaFoldDB" id="A0A699HR73"/>
<keyword evidence="2" id="KW-0548">Nucleotidyltransferase</keyword>
<evidence type="ECO:0000259" key="1">
    <source>
        <dbReference type="Pfam" id="PF13966"/>
    </source>
</evidence>
<feature type="domain" description="Reverse transcriptase zinc-binding" evidence="1">
    <location>
        <begin position="86"/>
        <end position="151"/>
    </location>
</feature>
<comment type="caution">
    <text evidence="2">The sequence shown here is derived from an EMBL/GenBank/DDBJ whole genome shotgun (WGS) entry which is preliminary data.</text>
</comment>
<protein>
    <submittedName>
        <fullName evidence="2">RNA-directed DNA polymerase, eukaryota</fullName>
    </submittedName>
</protein>